<name>A0A8J5VJ53_ZIZPA</name>
<evidence type="ECO:0000256" key="1">
    <source>
        <dbReference type="SAM" id="MobiDB-lite"/>
    </source>
</evidence>
<reference evidence="2" key="2">
    <citation type="submission" date="2021-02" db="EMBL/GenBank/DDBJ databases">
        <authorList>
            <person name="Kimball J.A."/>
            <person name="Haas M.W."/>
            <person name="Macchietto M."/>
            <person name="Kono T."/>
            <person name="Duquette J."/>
            <person name="Shao M."/>
        </authorList>
    </citation>
    <scope>NUCLEOTIDE SEQUENCE</scope>
    <source>
        <tissue evidence="2">Fresh leaf tissue</tissue>
    </source>
</reference>
<dbReference type="InterPro" id="IPR055290">
    <property type="entry name" value="At3g26010-like"/>
</dbReference>
<comment type="caution">
    <text evidence="2">The sequence shown here is derived from an EMBL/GenBank/DDBJ whole genome shotgun (WGS) entry which is preliminary data.</text>
</comment>
<dbReference type="EMBL" id="JAAALK010000289">
    <property type="protein sequence ID" value="KAG8049353.1"/>
    <property type="molecule type" value="Genomic_DNA"/>
</dbReference>
<feature type="region of interest" description="Disordered" evidence="1">
    <location>
        <begin position="16"/>
        <end position="67"/>
    </location>
</feature>
<dbReference type="OrthoDB" id="1916346at2759"/>
<feature type="compositionally biased region" description="Acidic residues" evidence="1">
    <location>
        <begin position="36"/>
        <end position="58"/>
    </location>
</feature>
<gene>
    <name evidence="2" type="ORF">GUJ93_ZPchr0009g262</name>
</gene>
<dbReference type="PANTHER" id="PTHR35546">
    <property type="entry name" value="F-BOX PROTEIN INTERACTION DOMAIN PROTEIN-RELATED"/>
    <property type="match status" value="1"/>
</dbReference>
<sequence>MAAAECDEDSWVFLDLHNPVDSDDDDDAGVLALSSSDDDDEEEIDFDDGEDIEEEEEPSAPPPKPLSGLFFHHTESKVPSYLAFDAIRSAKQLIPDPGFSVFSEKVTVLASTHGLVCVRGDASQAYYVSNPLTFTRVRLPPHHCDHWAFGDPAVVITFEEPNASSSSFVHDINHYHVVVAFHLQGGIFAFESFSSRTWEWTVDPEICAVEQVVSASGIGAIGSAFWRTTLGYILRYDPEKGCTEIFPAPEEVNSRPVWELGEMEGSLCVTCMDEHVTEVAVLSLNNSLEVRDGESRWAWAGQFEGGKLRNREGVSLLRSQGASEVVMWDPTEERVVVMDLEGRTTRTIGPLIDDNYDEYFIPYVGSFAQIRSITVPYVLA</sequence>
<organism evidence="2 3">
    <name type="scientific">Zizania palustris</name>
    <name type="common">Northern wild rice</name>
    <dbReference type="NCBI Taxonomy" id="103762"/>
    <lineage>
        <taxon>Eukaryota</taxon>
        <taxon>Viridiplantae</taxon>
        <taxon>Streptophyta</taxon>
        <taxon>Embryophyta</taxon>
        <taxon>Tracheophyta</taxon>
        <taxon>Spermatophyta</taxon>
        <taxon>Magnoliopsida</taxon>
        <taxon>Liliopsida</taxon>
        <taxon>Poales</taxon>
        <taxon>Poaceae</taxon>
        <taxon>BOP clade</taxon>
        <taxon>Oryzoideae</taxon>
        <taxon>Oryzeae</taxon>
        <taxon>Zizaniinae</taxon>
        <taxon>Zizania</taxon>
    </lineage>
</organism>
<proteinExistence type="predicted"/>
<dbReference type="PANTHER" id="PTHR35546:SF83">
    <property type="entry name" value="EXPRESSED PROTEIN"/>
    <property type="match status" value="1"/>
</dbReference>
<protein>
    <submittedName>
        <fullName evidence="2">Uncharacterized protein</fullName>
    </submittedName>
</protein>
<accession>A0A8J5VJ53</accession>
<evidence type="ECO:0000313" key="2">
    <source>
        <dbReference type="EMBL" id="KAG8049353.1"/>
    </source>
</evidence>
<reference evidence="2" key="1">
    <citation type="journal article" date="2021" name="bioRxiv">
        <title>Whole Genome Assembly and Annotation of Northern Wild Rice, Zizania palustris L., Supports a Whole Genome Duplication in the Zizania Genus.</title>
        <authorList>
            <person name="Haas M."/>
            <person name="Kono T."/>
            <person name="Macchietto M."/>
            <person name="Millas R."/>
            <person name="McGilp L."/>
            <person name="Shao M."/>
            <person name="Duquette J."/>
            <person name="Hirsch C.N."/>
            <person name="Kimball J."/>
        </authorList>
    </citation>
    <scope>NUCLEOTIDE SEQUENCE</scope>
    <source>
        <tissue evidence="2">Fresh leaf tissue</tissue>
    </source>
</reference>
<keyword evidence="3" id="KW-1185">Reference proteome</keyword>
<dbReference type="AlphaFoldDB" id="A0A8J5VJ53"/>
<dbReference type="Proteomes" id="UP000729402">
    <property type="component" value="Unassembled WGS sequence"/>
</dbReference>
<evidence type="ECO:0000313" key="3">
    <source>
        <dbReference type="Proteomes" id="UP000729402"/>
    </source>
</evidence>